<evidence type="ECO:0000313" key="2">
    <source>
        <dbReference type="EMBL" id="RPE72101.1"/>
    </source>
</evidence>
<protein>
    <recommendedName>
        <fullName evidence="4">Sulfotransferase family protein</fullName>
    </recommendedName>
</protein>
<comment type="caution">
    <text evidence="2">The sequence shown here is derived from an EMBL/GenBank/DDBJ whole genome shotgun (WGS) entry which is preliminary data.</text>
</comment>
<evidence type="ECO:0008006" key="4">
    <source>
        <dbReference type="Google" id="ProtNLM"/>
    </source>
</evidence>
<proteinExistence type="predicted"/>
<feature type="coiled-coil region" evidence="1">
    <location>
        <begin position="310"/>
        <end position="344"/>
    </location>
</feature>
<sequence>MKLSLHIGMGKTGTTALQSFLGESAVYLKQHRCFYLGRILGRIPDGPRPRNQSQAAQAATLRSALEALESHAATPEFRADFDLVVWSNEILATNPDPRDQIKTIAEFAASSNVFTNVEVVLVLRRQDDWLEAAYQQWGLMNKLKTGHQIPSPQDYAAQVAPILDYAHIYELWSAALPVTVLTYDDLMAKGGSVECFCDLWGVPRPDDIQKFRSVRSSAGPAISTLYSYFNRAFPARMKSEVFDKFIKKYQVKELSEADHICVPPDVRAAVLDKAATGNTRLAQALGRDALFAPAPDLPRRAYEQGQADAISALLRICKAQSAELDRLRERIIALENDKKNSRERAQKD</sequence>
<dbReference type="AlphaFoldDB" id="A0A3N4UX04"/>
<gene>
    <name evidence="2" type="ORF">EDD53_1244</name>
</gene>
<name>A0A3N4UX04_9RHOB</name>
<evidence type="ECO:0000256" key="1">
    <source>
        <dbReference type="SAM" id="Coils"/>
    </source>
</evidence>
<dbReference type="InterPro" id="IPR027417">
    <property type="entry name" value="P-loop_NTPase"/>
</dbReference>
<keyword evidence="3" id="KW-1185">Reference proteome</keyword>
<accession>A0A3N4UX04</accession>
<organism evidence="2 3">
    <name type="scientific">Pacificibacter maritimus</name>
    <dbReference type="NCBI Taxonomy" id="762213"/>
    <lineage>
        <taxon>Bacteria</taxon>
        <taxon>Pseudomonadati</taxon>
        <taxon>Pseudomonadota</taxon>
        <taxon>Alphaproteobacteria</taxon>
        <taxon>Rhodobacterales</taxon>
        <taxon>Roseobacteraceae</taxon>
        <taxon>Pacificibacter</taxon>
    </lineage>
</organism>
<dbReference type="SUPFAM" id="SSF52540">
    <property type="entry name" value="P-loop containing nucleoside triphosphate hydrolases"/>
    <property type="match status" value="1"/>
</dbReference>
<dbReference type="Proteomes" id="UP000269689">
    <property type="component" value="Unassembled WGS sequence"/>
</dbReference>
<reference evidence="2 3" key="1">
    <citation type="submission" date="2018-11" db="EMBL/GenBank/DDBJ databases">
        <title>Genomic Encyclopedia of Type Strains, Phase IV (KMG-IV): sequencing the most valuable type-strain genomes for metagenomic binning, comparative biology and taxonomic classification.</title>
        <authorList>
            <person name="Goeker M."/>
        </authorList>
    </citation>
    <scope>NUCLEOTIDE SEQUENCE [LARGE SCALE GENOMIC DNA]</scope>
    <source>
        <strain evidence="2 3">DSM 104731</strain>
    </source>
</reference>
<evidence type="ECO:0000313" key="3">
    <source>
        <dbReference type="Proteomes" id="UP000269689"/>
    </source>
</evidence>
<dbReference type="OrthoDB" id="7540582at2"/>
<keyword evidence="1" id="KW-0175">Coiled coil</keyword>
<dbReference type="EMBL" id="RKQK01000001">
    <property type="protein sequence ID" value="RPE72101.1"/>
    <property type="molecule type" value="Genomic_DNA"/>
</dbReference>
<dbReference type="Gene3D" id="3.40.50.300">
    <property type="entry name" value="P-loop containing nucleotide triphosphate hydrolases"/>
    <property type="match status" value="1"/>
</dbReference>
<dbReference type="RefSeq" id="WP_123792250.1">
    <property type="nucleotide sequence ID" value="NZ_RKQK01000001.1"/>
</dbReference>